<organism evidence="1 2">
    <name type="scientific">Arabis nemorensis</name>
    <dbReference type="NCBI Taxonomy" id="586526"/>
    <lineage>
        <taxon>Eukaryota</taxon>
        <taxon>Viridiplantae</taxon>
        <taxon>Streptophyta</taxon>
        <taxon>Embryophyta</taxon>
        <taxon>Tracheophyta</taxon>
        <taxon>Spermatophyta</taxon>
        <taxon>Magnoliopsida</taxon>
        <taxon>eudicotyledons</taxon>
        <taxon>Gunneridae</taxon>
        <taxon>Pentapetalae</taxon>
        <taxon>rosids</taxon>
        <taxon>malvids</taxon>
        <taxon>Brassicales</taxon>
        <taxon>Brassicaceae</taxon>
        <taxon>Arabideae</taxon>
        <taxon>Arabis</taxon>
    </lineage>
</organism>
<dbReference type="AlphaFoldDB" id="A0A565BV41"/>
<dbReference type="OrthoDB" id="1927989at2759"/>
<accession>A0A565BV41</accession>
<name>A0A565BV41_9BRAS</name>
<reference evidence="1" key="1">
    <citation type="submission" date="2019-07" db="EMBL/GenBank/DDBJ databases">
        <authorList>
            <person name="Dittberner H."/>
        </authorList>
    </citation>
    <scope>NUCLEOTIDE SEQUENCE [LARGE SCALE GENOMIC DNA]</scope>
</reference>
<proteinExistence type="predicted"/>
<gene>
    <name evidence="1" type="ORF">ANE_LOCUS15654</name>
</gene>
<dbReference type="PANTHER" id="PTHR31722:SF50">
    <property type="entry name" value="(RAPE) HYPOTHETICAL PROTEIN"/>
    <property type="match status" value="1"/>
</dbReference>
<dbReference type="EMBL" id="CABITT030000005">
    <property type="protein sequence ID" value="VVB05210.1"/>
    <property type="molecule type" value="Genomic_DNA"/>
</dbReference>
<keyword evidence="2" id="KW-1185">Reference proteome</keyword>
<comment type="caution">
    <text evidence="1">The sequence shown here is derived from an EMBL/GenBank/DDBJ whole genome shotgun (WGS) entry which is preliminary data.</text>
</comment>
<sequence>MACLEMHNSINAVARISFSNDFVEIRSEKSNNAKSNNINTRSSLSKHSADFEFSVNDYAMIPADELFLKGKILPFKEASHVHRTLREELLSEEEGSVVDGNIFSLRPLSLSSSSFSTKGTWKELLGLKRAHVRSKKIDKINEEEIFSSGQDHKIISGNVAMKECQVADK</sequence>
<evidence type="ECO:0000313" key="1">
    <source>
        <dbReference type="EMBL" id="VVB05210.1"/>
    </source>
</evidence>
<dbReference type="PANTHER" id="PTHR31722">
    <property type="entry name" value="OS06G0675200 PROTEIN"/>
    <property type="match status" value="1"/>
</dbReference>
<protein>
    <submittedName>
        <fullName evidence="1">Uncharacterized protein</fullName>
    </submittedName>
</protein>
<evidence type="ECO:0000313" key="2">
    <source>
        <dbReference type="Proteomes" id="UP000489600"/>
    </source>
</evidence>
<dbReference type="Proteomes" id="UP000489600">
    <property type="component" value="Unassembled WGS sequence"/>
</dbReference>